<accession>A0A4Y2LYA5</accession>
<dbReference type="AlphaFoldDB" id="A0A4Y2LYA5"/>
<evidence type="ECO:0000313" key="1">
    <source>
        <dbReference type="EMBL" id="GBN18407.1"/>
    </source>
</evidence>
<sequence>MVAVKIVLRLYYDKDIERTLEAKEKVPISLCCFDREKKELWNQIEMKAAEKLPCLPDSLKSKVSEFIRPFQSESVYWSRDHKRLLGLSGTDCYLTYKRILCWKGDETIDRMQTAKKFAQDGNMDPETRFAVACTYFLEDEVLVLWHGDEEVNMRRLARNRINAAVRFWIKLLKKGSWRKTPWKAMVDRYFKIPHFRRLDVPLRVSCFFTYLSREGRRNYFVFLRENKVYPDDYCLCMQAMDETERMELVSSHPGKSLQNCLYWPFQSLFIEMVNRLWSHMDTVLFDSLLHNIICFCIFPGLDDFDYVGLFKEF</sequence>
<dbReference type="OrthoDB" id="6407690at2759"/>
<comment type="caution">
    <text evidence="1">The sequence shown here is derived from an EMBL/GenBank/DDBJ whole genome shotgun (WGS) entry which is preliminary data.</text>
</comment>
<keyword evidence="2" id="KW-1185">Reference proteome</keyword>
<dbReference type="Proteomes" id="UP000499080">
    <property type="component" value="Unassembled WGS sequence"/>
</dbReference>
<organism evidence="1 2">
    <name type="scientific">Araneus ventricosus</name>
    <name type="common">Orbweaver spider</name>
    <name type="synonym">Epeira ventricosa</name>
    <dbReference type="NCBI Taxonomy" id="182803"/>
    <lineage>
        <taxon>Eukaryota</taxon>
        <taxon>Metazoa</taxon>
        <taxon>Ecdysozoa</taxon>
        <taxon>Arthropoda</taxon>
        <taxon>Chelicerata</taxon>
        <taxon>Arachnida</taxon>
        <taxon>Araneae</taxon>
        <taxon>Araneomorphae</taxon>
        <taxon>Entelegynae</taxon>
        <taxon>Araneoidea</taxon>
        <taxon>Araneidae</taxon>
        <taxon>Araneus</taxon>
    </lineage>
</organism>
<evidence type="ECO:0000313" key="2">
    <source>
        <dbReference type="Proteomes" id="UP000499080"/>
    </source>
</evidence>
<protein>
    <submittedName>
        <fullName evidence="1">Uncharacterized protein</fullName>
    </submittedName>
</protein>
<name>A0A4Y2LYA5_ARAVE</name>
<dbReference type="EMBL" id="BGPR01006374">
    <property type="protein sequence ID" value="GBN18407.1"/>
    <property type="molecule type" value="Genomic_DNA"/>
</dbReference>
<gene>
    <name evidence="1" type="ORF">AVEN_189335_1</name>
</gene>
<reference evidence="1 2" key="1">
    <citation type="journal article" date="2019" name="Sci. Rep.">
        <title>Orb-weaving spider Araneus ventricosus genome elucidates the spidroin gene catalogue.</title>
        <authorList>
            <person name="Kono N."/>
            <person name="Nakamura H."/>
            <person name="Ohtoshi R."/>
            <person name="Moran D.A.P."/>
            <person name="Shinohara A."/>
            <person name="Yoshida Y."/>
            <person name="Fujiwara M."/>
            <person name="Mori M."/>
            <person name="Tomita M."/>
            <person name="Arakawa K."/>
        </authorList>
    </citation>
    <scope>NUCLEOTIDE SEQUENCE [LARGE SCALE GENOMIC DNA]</scope>
</reference>
<proteinExistence type="predicted"/>